<dbReference type="OrthoDB" id="425354at2759"/>
<dbReference type="AlphaFoldDB" id="A0A6A4IG58"/>
<evidence type="ECO:0000313" key="1">
    <source>
        <dbReference type="EMBL" id="KAE9408248.1"/>
    </source>
</evidence>
<reference evidence="1" key="1">
    <citation type="journal article" date="2019" name="Environ. Microbiol.">
        <title>Fungal ecological strategies reflected in gene transcription - a case study of two litter decomposers.</title>
        <authorList>
            <person name="Barbi F."/>
            <person name="Kohler A."/>
            <person name="Barry K."/>
            <person name="Baskaran P."/>
            <person name="Daum C."/>
            <person name="Fauchery L."/>
            <person name="Ihrmark K."/>
            <person name="Kuo A."/>
            <person name="LaButti K."/>
            <person name="Lipzen A."/>
            <person name="Morin E."/>
            <person name="Grigoriev I.V."/>
            <person name="Henrissat B."/>
            <person name="Lindahl B."/>
            <person name="Martin F."/>
        </authorList>
    </citation>
    <scope>NUCLEOTIDE SEQUENCE</scope>
    <source>
        <strain evidence="1">JB14</strain>
    </source>
</reference>
<sequence>MASPADMTTLDISGNFVMNKSLSDSTDEILRLQGVGWFKRKLIAAGTVSLVIKHYKDENGLERIDIDQTLSPGGIGTREERVLDWSERSKDDSLFGAIIGQSKRLKVEEIDDDYLKNGWTADTIENGLIQSYVVSDTPKSGTSWIANQIWGMEEIDSVRRYVRHVFFTGPKGEEIRGRLVYDFSGPL</sequence>
<proteinExistence type="predicted"/>
<accession>A0A6A4IG58</accession>
<dbReference type="PANTHER" id="PTHR38115">
    <property type="entry name" value="LIPOCALIN-LIKE DOMAIN-CONTAINING PROTEIN"/>
    <property type="match status" value="1"/>
</dbReference>
<dbReference type="InterPro" id="IPR053037">
    <property type="entry name" value="Pericyclase_pydY-like"/>
</dbReference>
<gene>
    <name evidence="1" type="ORF">BT96DRAFT_28209</name>
</gene>
<protein>
    <recommendedName>
        <fullName evidence="3">LCCL domain-containing protein</fullName>
    </recommendedName>
</protein>
<keyword evidence="2" id="KW-1185">Reference proteome</keyword>
<evidence type="ECO:0008006" key="3">
    <source>
        <dbReference type="Google" id="ProtNLM"/>
    </source>
</evidence>
<dbReference type="PANTHER" id="PTHR38115:SF1">
    <property type="entry name" value="LIPOCALIN-LIKE DOMAIN-CONTAINING PROTEIN"/>
    <property type="match status" value="1"/>
</dbReference>
<dbReference type="Proteomes" id="UP000799118">
    <property type="component" value="Unassembled WGS sequence"/>
</dbReference>
<organism evidence="1 2">
    <name type="scientific">Gymnopus androsaceus JB14</name>
    <dbReference type="NCBI Taxonomy" id="1447944"/>
    <lineage>
        <taxon>Eukaryota</taxon>
        <taxon>Fungi</taxon>
        <taxon>Dikarya</taxon>
        <taxon>Basidiomycota</taxon>
        <taxon>Agaricomycotina</taxon>
        <taxon>Agaricomycetes</taxon>
        <taxon>Agaricomycetidae</taxon>
        <taxon>Agaricales</taxon>
        <taxon>Marasmiineae</taxon>
        <taxon>Omphalotaceae</taxon>
        <taxon>Gymnopus</taxon>
    </lineage>
</organism>
<dbReference type="EMBL" id="ML769392">
    <property type="protein sequence ID" value="KAE9408248.1"/>
    <property type="molecule type" value="Genomic_DNA"/>
</dbReference>
<evidence type="ECO:0000313" key="2">
    <source>
        <dbReference type="Proteomes" id="UP000799118"/>
    </source>
</evidence>
<name>A0A6A4IG58_9AGAR</name>